<evidence type="ECO:0008006" key="2">
    <source>
        <dbReference type="Google" id="ProtNLM"/>
    </source>
</evidence>
<accession>A0A0F8W4W1</accession>
<feature type="non-terminal residue" evidence="1">
    <location>
        <position position="51"/>
    </location>
</feature>
<dbReference type="EMBL" id="LAZR01067348">
    <property type="protein sequence ID" value="KKK51762.1"/>
    <property type="molecule type" value="Genomic_DNA"/>
</dbReference>
<sequence length="51" mass="5874">MSFKRYPEIERLGSEDNKDILLFPEDTLVIEEKVDGGNGSFWLEEDGIHFG</sequence>
<organism evidence="1">
    <name type="scientific">marine sediment metagenome</name>
    <dbReference type="NCBI Taxonomy" id="412755"/>
    <lineage>
        <taxon>unclassified sequences</taxon>
        <taxon>metagenomes</taxon>
        <taxon>ecological metagenomes</taxon>
    </lineage>
</organism>
<evidence type="ECO:0000313" key="1">
    <source>
        <dbReference type="EMBL" id="KKK51762.1"/>
    </source>
</evidence>
<dbReference type="SUPFAM" id="SSF56091">
    <property type="entry name" value="DNA ligase/mRNA capping enzyme, catalytic domain"/>
    <property type="match status" value="1"/>
</dbReference>
<proteinExistence type="predicted"/>
<protein>
    <recommendedName>
        <fullName evidence="2">RNA ligase domain-containing protein</fullName>
    </recommendedName>
</protein>
<comment type="caution">
    <text evidence="1">The sequence shown here is derived from an EMBL/GenBank/DDBJ whole genome shotgun (WGS) entry which is preliminary data.</text>
</comment>
<reference evidence="1" key="1">
    <citation type="journal article" date="2015" name="Nature">
        <title>Complex archaea that bridge the gap between prokaryotes and eukaryotes.</title>
        <authorList>
            <person name="Spang A."/>
            <person name="Saw J.H."/>
            <person name="Jorgensen S.L."/>
            <person name="Zaremba-Niedzwiedzka K."/>
            <person name="Martijn J."/>
            <person name="Lind A.E."/>
            <person name="van Eijk R."/>
            <person name="Schleper C."/>
            <person name="Guy L."/>
            <person name="Ettema T.J."/>
        </authorList>
    </citation>
    <scope>NUCLEOTIDE SEQUENCE</scope>
</reference>
<gene>
    <name evidence="1" type="ORF">LCGC14_3111670</name>
</gene>
<dbReference type="AlphaFoldDB" id="A0A0F8W4W1"/>
<name>A0A0F8W4W1_9ZZZZ</name>